<organism evidence="2 3">
    <name type="scientific">Pleurodeles waltl</name>
    <name type="common">Iberian ribbed newt</name>
    <dbReference type="NCBI Taxonomy" id="8319"/>
    <lineage>
        <taxon>Eukaryota</taxon>
        <taxon>Metazoa</taxon>
        <taxon>Chordata</taxon>
        <taxon>Craniata</taxon>
        <taxon>Vertebrata</taxon>
        <taxon>Euteleostomi</taxon>
        <taxon>Amphibia</taxon>
        <taxon>Batrachia</taxon>
        <taxon>Caudata</taxon>
        <taxon>Salamandroidea</taxon>
        <taxon>Salamandridae</taxon>
        <taxon>Pleurodelinae</taxon>
        <taxon>Pleurodeles</taxon>
    </lineage>
</organism>
<gene>
    <name evidence="2" type="ORF">NDU88_003168</name>
</gene>
<dbReference type="EMBL" id="JANPWB010000013">
    <property type="protein sequence ID" value="KAJ1105763.1"/>
    <property type="molecule type" value="Genomic_DNA"/>
</dbReference>
<comment type="caution">
    <text evidence="2">The sequence shown here is derived from an EMBL/GenBank/DDBJ whole genome shotgun (WGS) entry which is preliminary data.</text>
</comment>
<reference evidence="2" key="1">
    <citation type="journal article" date="2022" name="bioRxiv">
        <title>Sequencing and chromosome-scale assembly of the giantPleurodeles waltlgenome.</title>
        <authorList>
            <person name="Brown T."/>
            <person name="Elewa A."/>
            <person name="Iarovenko S."/>
            <person name="Subramanian E."/>
            <person name="Araus A.J."/>
            <person name="Petzold A."/>
            <person name="Susuki M."/>
            <person name="Suzuki K.-i.T."/>
            <person name="Hayashi T."/>
            <person name="Toyoda A."/>
            <person name="Oliveira C."/>
            <person name="Osipova E."/>
            <person name="Leigh N.D."/>
            <person name="Simon A."/>
            <person name="Yun M.H."/>
        </authorList>
    </citation>
    <scope>NUCLEOTIDE SEQUENCE</scope>
    <source>
        <strain evidence="2">20211129_DDA</strain>
        <tissue evidence="2">Liver</tissue>
    </source>
</reference>
<dbReference type="AlphaFoldDB" id="A0AAV7MXQ6"/>
<keyword evidence="3" id="KW-1185">Reference proteome</keyword>
<feature type="region of interest" description="Disordered" evidence="1">
    <location>
        <begin position="1"/>
        <end position="62"/>
    </location>
</feature>
<proteinExistence type="predicted"/>
<evidence type="ECO:0000313" key="2">
    <source>
        <dbReference type="EMBL" id="KAJ1105763.1"/>
    </source>
</evidence>
<feature type="region of interest" description="Disordered" evidence="1">
    <location>
        <begin position="120"/>
        <end position="258"/>
    </location>
</feature>
<feature type="compositionally biased region" description="Low complexity" evidence="1">
    <location>
        <begin position="50"/>
        <end position="62"/>
    </location>
</feature>
<dbReference type="Proteomes" id="UP001066276">
    <property type="component" value="Chromosome 9"/>
</dbReference>
<protein>
    <submittedName>
        <fullName evidence="2">Uncharacterized protein</fullName>
    </submittedName>
</protein>
<feature type="compositionally biased region" description="Basic and acidic residues" evidence="1">
    <location>
        <begin position="160"/>
        <end position="170"/>
    </location>
</feature>
<name>A0AAV7MXQ6_PLEWA</name>
<evidence type="ECO:0000313" key="3">
    <source>
        <dbReference type="Proteomes" id="UP001066276"/>
    </source>
</evidence>
<accession>A0AAV7MXQ6</accession>
<sequence length="258" mass="27310">MIGCGDQSEQTVDGARDARGQRPLWGSVGVGHQRRPGRARAAASVGPRGTGSQTQSTSASQPLLRAFFEVRRAVARIGPQMNGTRGEERMERTATRRELPPWPREDLVTPGGPVTALRAAAGGTSPPFPPAEVARRREKQRNSGRGRLVGLIGPQSGVENGDRPQPREDLVTPGGPVRALKATAGGTGAPPPPCRGGEGVARRLEKKRNSGRGRPAGLIGPRIGVENGERPQSIATPAPIPEGPESNESCWVSRETRY</sequence>
<evidence type="ECO:0000256" key="1">
    <source>
        <dbReference type="SAM" id="MobiDB-lite"/>
    </source>
</evidence>